<organism evidence="1 2">
    <name type="scientific">Lelliottia phage phD2B</name>
    <dbReference type="NCBI Taxonomy" id="1542498"/>
    <lineage>
        <taxon>Viruses</taxon>
        <taxon>Duplodnaviria</taxon>
        <taxon>Heunggongvirae</taxon>
        <taxon>Uroviricota</taxon>
        <taxon>Caudoviricetes</taxon>
        <taxon>Autographivirales</taxon>
        <taxon>Autosignataviridae</taxon>
        <taxon>Molineuxvirinae</taxon>
        <taxon>Tuodvirus</taxon>
        <taxon>Tuodvirus phD2B</taxon>
    </lineage>
</organism>
<keyword evidence="2" id="KW-1185">Reference proteome</keyword>
<dbReference type="EMBL" id="KM370384">
    <property type="protein sequence ID" value="AIM51239.1"/>
    <property type="molecule type" value="Genomic_DNA"/>
</dbReference>
<protein>
    <submittedName>
        <fullName evidence="1">Uncharacterized protein</fullName>
    </submittedName>
</protein>
<evidence type="ECO:0000313" key="1">
    <source>
        <dbReference type="EMBL" id="AIM51239.1"/>
    </source>
</evidence>
<dbReference type="OrthoDB" id="17537at10239"/>
<dbReference type="RefSeq" id="YP_009102758.1">
    <property type="nucleotide sequence ID" value="NC_025450.1"/>
</dbReference>
<gene>
    <name evidence="1" type="ORF">phD2B_0012</name>
</gene>
<reference evidence="1 2" key="1">
    <citation type="submission" date="2014-10" db="EMBL/GenBank/DDBJ databases">
        <title>Complete Genome of Lelliottia podophage phD2B.</title>
        <authorList>
            <person name="Nowicki G."/>
            <person name="Barylski J."/>
            <person name="Kujawa N."/>
            <person name="Gozdzicka-Jozefiak A."/>
        </authorList>
    </citation>
    <scope>NUCLEOTIDE SEQUENCE [LARGE SCALE GENOMIC DNA]</scope>
</reference>
<accession>A0A088FWW8</accession>
<proteinExistence type="predicted"/>
<name>A0A088FWW8_9CAUD</name>
<evidence type="ECO:0000313" key="2">
    <source>
        <dbReference type="Proteomes" id="UP000029353"/>
    </source>
</evidence>
<dbReference type="GeneID" id="22111942"/>
<dbReference type="KEGG" id="vg:22111942"/>
<sequence>MAIKLHLNTGDKVRNIRTTSSRYGLIGFVEKIQLDAKRGNKYLVKWSTGVYGTYFVELAHHSLEAVVGSKSARQHYKLATFGLRYGKPLLSEEELDKAWADLHKMCVDNNVMVVHDELVITPKLRTLKKVRRNVITGKTQEEMVKICGSHAIGVHQFNKRCLGLSTGQAMRLIGEAIVNPGSPVRLWDVDHAITDPHVKAGRGDLNKTFVALVESLIKRNELVGITFDLPKQYMTFNPIVIEETYVETH</sequence>
<dbReference type="Proteomes" id="UP000029353">
    <property type="component" value="Segment"/>
</dbReference>